<dbReference type="EMBL" id="KN594501">
    <property type="protein sequence ID" value="KHJ81069.1"/>
    <property type="molecule type" value="Genomic_DNA"/>
</dbReference>
<sequence>MGRTRSMGRRTRRMGPKAFRPTTTAWTFLGRCISDLFV</sequence>
<evidence type="ECO:0000313" key="1">
    <source>
        <dbReference type="EMBL" id="KHJ81069.1"/>
    </source>
</evidence>
<name>A0A0B1S816_OESDE</name>
<dbReference type="Proteomes" id="UP000053660">
    <property type="component" value="Unassembled WGS sequence"/>
</dbReference>
<protein>
    <submittedName>
        <fullName evidence="1">Uncharacterized protein</fullName>
    </submittedName>
</protein>
<evidence type="ECO:0000313" key="2">
    <source>
        <dbReference type="Proteomes" id="UP000053660"/>
    </source>
</evidence>
<accession>A0A0B1S816</accession>
<organism evidence="1 2">
    <name type="scientific">Oesophagostomum dentatum</name>
    <name type="common">Nodular worm</name>
    <dbReference type="NCBI Taxonomy" id="61180"/>
    <lineage>
        <taxon>Eukaryota</taxon>
        <taxon>Metazoa</taxon>
        <taxon>Ecdysozoa</taxon>
        <taxon>Nematoda</taxon>
        <taxon>Chromadorea</taxon>
        <taxon>Rhabditida</taxon>
        <taxon>Rhabditina</taxon>
        <taxon>Rhabditomorpha</taxon>
        <taxon>Strongyloidea</taxon>
        <taxon>Strongylidae</taxon>
        <taxon>Oesophagostomum</taxon>
    </lineage>
</organism>
<gene>
    <name evidence="1" type="ORF">OESDEN_19247</name>
</gene>
<keyword evidence="2" id="KW-1185">Reference proteome</keyword>
<reference evidence="1 2" key="1">
    <citation type="submission" date="2014-03" db="EMBL/GenBank/DDBJ databases">
        <title>Draft genome of the hookworm Oesophagostomum dentatum.</title>
        <authorList>
            <person name="Mitreva M."/>
        </authorList>
    </citation>
    <scope>NUCLEOTIDE SEQUENCE [LARGE SCALE GENOMIC DNA]</scope>
    <source>
        <strain evidence="1 2">OD-Hann</strain>
    </source>
</reference>
<proteinExistence type="predicted"/>
<dbReference type="AlphaFoldDB" id="A0A0B1S816"/>